<evidence type="ECO:0000313" key="1">
    <source>
        <dbReference type="EMBL" id="QWU14369.1"/>
    </source>
</evidence>
<name>A0A1H8GXK6_9BACL</name>
<proteinExistence type="predicted"/>
<gene>
    <name evidence="1" type="ORF">KP014_20905</name>
    <name evidence="2" type="ORF">SAMN04487895_101675</name>
</gene>
<accession>A0A1H8GXK6</accession>
<reference evidence="2 3" key="1">
    <citation type="submission" date="2016-10" db="EMBL/GenBank/DDBJ databases">
        <authorList>
            <person name="de Groot N.N."/>
        </authorList>
    </citation>
    <scope>NUCLEOTIDE SEQUENCE [LARGE SCALE GENOMIC DNA]</scope>
    <source>
        <strain evidence="2 3">CGMCC 1.10238</strain>
    </source>
</reference>
<sequence>MSVIMDVSRESLIDKLMWNGDLNQFWWIWQESNTDKTKSLYNIYDCKSVVVINGIVDDFTDEELLKLYHFSHTMTKDNDERYNDRIKTRKKIITKTPIADLKFMKPWMAKFEGSEYITPLDTLDEVLEYFNGR</sequence>
<evidence type="ECO:0000313" key="2">
    <source>
        <dbReference type="EMBL" id="SEN48550.1"/>
    </source>
</evidence>
<dbReference type="STRING" id="1333845.SAMN04487895_101675"/>
<dbReference type="EMBL" id="CP076607">
    <property type="protein sequence ID" value="QWU14369.1"/>
    <property type="molecule type" value="Genomic_DNA"/>
</dbReference>
<protein>
    <submittedName>
        <fullName evidence="2">Uncharacterized protein</fullName>
    </submittedName>
</protein>
<organism evidence="2 3">
    <name type="scientific">Paenibacillus sophorae</name>
    <dbReference type="NCBI Taxonomy" id="1333845"/>
    <lineage>
        <taxon>Bacteria</taxon>
        <taxon>Bacillati</taxon>
        <taxon>Bacillota</taxon>
        <taxon>Bacilli</taxon>
        <taxon>Bacillales</taxon>
        <taxon>Paenibacillaceae</taxon>
        <taxon>Paenibacillus</taxon>
    </lineage>
</organism>
<evidence type="ECO:0000313" key="3">
    <source>
        <dbReference type="Proteomes" id="UP000198809"/>
    </source>
</evidence>
<dbReference type="AlphaFoldDB" id="A0A1H8GXK6"/>
<keyword evidence="4" id="KW-1185">Reference proteome</keyword>
<reference evidence="1 4" key="2">
    <citation type="submission" date="2021-06" db="EMBL/GenBank/DDBJ databases">
        <title>Whole genome sequence of Paenibacillus sophorae DSM23020 for comparative genomics.</title>
        <authorList>
            <person name="Kim M.-J."/>
            <person name="Lee G."/>
            <person name="Shin J.-H."/>
        </authorList>
    </citation>
    <scope>NUCLEOTIDE SEQUENCE [LARGE SCALE GENOMIC DNA]</scope>
    <source>
        <strain evidence="1 4">DSM 23020</strain>
    </source>
</reference>
<evidence type="ECO:0000313" key="4">
    <source>
        <dbReference type="Proteomes" id="UP000683429"/>
    </source>
</evidence>
<dbReference type="RefSeq" id="WP_036588359.1">
    <property type="nucleotide sequence ID" value="NZ_CP076607.1"/>
</dbReference>
<dbReference type="EMBL" id="FODH01000001">
    <property type="protein sequence ID" value="SEN48550.1"/>
    <property type="molecule type" value="Genomic_DNA"/>
</dbReference>
<dbReference type="Proteomes" id="UP000198809">
    <property type="component" value="Unassembled WGS sequence"/>
</dbReference>
<dbReference type="Proteomes" id="UP000683429">
    <property type="component" value="Chromosome"/>
</dbReference>